<proteinExistence type="predicted"/>
<evidence type="ECO:0000313" key="2">
    <source>
        <dbReference type="EMBL" id="MFC4907415.1"/>
    </source>
</evidence>
<keyword evidence="1" id="KW-0472">Membrane</keyword>
<feature type="transmembrane region" description="Helical" evidence="1">
    <location>
        <begin position="49"/>
        <end position="65"/>
    </location>
</feature>
<keyword evidence="1" id="KW-1133">Transmembrane helix</keyword>
<comment type="caution">
    <text evidence="2">The sequence shown here is derived from an EMBL/GenBank/DDBJ whole genome shotgun (WGS) entry which is preliminary data.</text>
</comment>
<feature type="transmembrane region" description="Helical" evidence="1">
    <location>
        <begin position="25"/>
        <end position="43"/>
    </location>
</feature>
<dbReference type="Proteomes" id="UP001595872">
    <property type="component" value="Unassembled WGS sequence"/>
</dbReference>
<protein>
    <submittedName>
        <fullName evidence="2">Uncharacterized protein</fullName>
    </submittedName>
</protein>
<organism evidence="2 3">
    <name type="scientific">Actinomadura gamaensis</name>
    <dbReference type="NCBI Taxonomy" id="1763541"/>
    <lineage>
        <taxon>Bacteria</taxon>
        <taxon>Bacillati</taxon>
        <taxon>Actinomycetota</taxon>
        <taxon>Actinomycetes</taxon>
        <taxon>Streptosporangiales</taxon>
        <taxon>Thermomonosporaceae</taxon>
        <taxon>Actinomadura</taxon>
    </lineage>
</organism>
<keyword evidence="3" id="KW-1185">Reference proteome</keyword>
<accession>A0ABV9TTL2</accession>
<feature type="transmembrane region" description="Helical" evidence="1">
    <location>
        <begin position="135"/>
        <end position="155"/>
    </location>
</feature>
<evidence type="ECO:0000256" key="1">
    <source>
        <dbReference type="SAM" id="Phobius"/>
    </source>
</evidence>
<evidence type="ECO:0000313" key="3">
    <source>
        <dbReference type="Proteomes" id="UP001595872"/>
    </source>
</evidence>
<keyword evidence="1" id="KW-0812">Transmembrane</keyword>
<gene>
    <name evidence="2" type="ORF">ACFPCY_08790</name>
</gene>
<reference evidence="3" key="1">
    <citation type="journal article" date="2019" name="Int. J. Syst. Evol. Microbiol.">
        <title>The Global Catalogue of Microorganisms (GCM) 10K type strain sequencing project: providing services to taxonomists for standard genome sequencing and annotation.</title>
        <authorList>
            <consortium name="The Broad Institute Genomics Platform"/>
            <consortium name="The Broad Institute Genome Sequencing Center for Infectious Disease"/>
            <person name="Wu L."/>
            <person name="Ma J."/>
        </authorList>
    </citation>
    <scope>NUCLEOTIDE SEQUENCE [LARGE SCALE GENOMIC DNA]</scope>
    <source>
        <strain evidence="3">KLKA75</strain>
    </source>
</reference>
<feature type="transmembrane region" description="Helical" evidence="1">
    <location>
        <begin position="167"/>
        <end position="186"/>
    </location>
</feature>
<dbReference type="EMBL" id="JBHSIT010000002">
    <property type="protein sequence ID" value="MFC4907415.1"/>
    <property type="molecule type" value="Genomic_DNA"/>
</dbReference>
<name>A0ABV9TTL2_9ACTN</name>
<sequence>MCDDEAIKLGEFQALRQEITNRLTISYTILGLGLAAFGTGFSVANRSSHVLAALSGVSALLWLYWTDNSLSIHRIAAYIAVVLAPSLNARDADVLTWESFFRNVCAGGDRADLALFRNSQVTRTRRIRPAQSADWYATVLFGGATPVLLSLYIGANVHHGAPPGPTVWMAAVVCAAIWAFAVKEFVRLVQERTVFRLAILSSGSAASGSATPSSAASPHPAH</sequence>
<dbReference type="RefSeq" id="WP_378253150.1">
    <property type="nucleotide sequence ID" value="NZ_JBHSIT010000002.1"/>
</dbReference>